<evidence type="ECO:0000313" key="2">
    <source>
        <dbReference type="Proteomes" id="UP000826195"/>
    </source>
</evidence>
<protein>
    <submittedName>
        <fullName evidence="1">Uncharacterized protein</fullName>
    </submittedName>
</protein>
<evidence type="ECO:0000313" key="1">
    <source>
        <dbReference type="EMBL" id="KAH0537992.1"/>
    </source>
</evidence>
<dbReference type="AlphaFoldDB" id="A0AAV7HZM3"/>
<accession>A0AAV7HZM3</accession>
<comment type="caution">
    <text evidence="1">The sequence shown here is derived from an EMBL/GenBank/DDBJ whole genome shotgun (WGS) entry which is preliminary data.</text>
</comment>
<gene>
    <name evidence="1" type="ORF">KQX54_002925</name>
</gene>
<reference evidence="1 2" key="1">
    <citation type="journal article" date="2021" name="J. Hered.">
        <title>A chromosome-level genome assembly of the parasitoid wasp, Cotesia glomerata (Hymenoptera: Braconidae).</title>
        <authorList>
            <person name="Pinto B.J."/>
            <person name="Weis J.J."/>
            <person name="Gamble T."/>
            <person name="Ode P.J."/>
            <person name="Paul R."/>
            <person name="Zaspel J.M."/>
        </authorList>
    </citation>
    <scope>NUCLEOTIDE SEQUENCE [LARGE SCALE GENOMIC DNA]</scope>
    <source>
        <strain evidence="1">CgM1</strain>
    </source>
</reference>
<sequence length="208" mass="24831">MFTSTLRGMGSSGLLTPDNICEYPWLECLLVKLENDRQTLRLMWRRESPLSKIFLLPQNTPGYLLRLEFGLTSLSVKLMEYVWNWIICILKMAPDRWPRLCLLRLIKLSTNPSKDPKYNWVAKFELILKLCNLECMFGNLQPNFWMEKKKLYAEYLKNNDFNRYFCSTCPQSQLIRTRSDDVPWYVQTRCPIRQKRVIAQLRLANIHR</sequence>
<dbReference type="EMBL" id="JAHXZJ010002610">
    <property type="protein sequence ID" value="KAH0537992.1"/>
    <property type="molecule type" value="Genomic_DNA"/>
</dbReference>
<proteinExistence type="predicted"/>
<dbReference type="Proteomes" id="UP000826195">
    <property type="component" value="Unassembled WGS sequence"/>
</dbReference>
<organism evidence="1 2">
    <name type="scientific">Cotesia glomerata</name>
    <name type="common">Lepidopteran parasitic wasp</name>
    <name type="synonym">Apanteles glomeratus</name>
    <dbReference type="NCBI Taxonomy" id="32391"/>
    <lineage>
        <taxon>Eukaryota</taxon>
        <taxon>Metazoa</taxon>
        <taxon>Ecdysozoa</taxon>
        <taxon>Arthropoda</taxon>
        <taxon>Hexapoda</taxon>
        <taxon>Insecta</taxon>
        <taxon>Pterygota</taxon>
        <taxon>Neoptera</taxon>
        <taxon>Endopterygota</taxon>
        <taxon>Hymenoptera</taxon>
        <taxon>Apocrita</taxon>
        <taxon>Ichneumonoidea</taxon>
        <taxon>Braconidae</taxon>
        <taxon>Microgastrinae</taxon>
        <taxon>Cotesia</taxon>
    </lineage>
</organism>
<keyword evidence="2" id="KW-1185">Reference proteome</keyword>
<name>A0AAV7HZM3_COTGL</name>